<protein>
    <submittedName>
        <fullName evidence="4">Uncharacterized protein isoform X1</fullName>
    </submittedName>
</protein>
<evidence type="ECO:0000259" key="2">
    <source>
        <dbReference type="PROSITE" id="PS52045"/>
    </source>
</evidence>
<name>A0ABM3RT50_SPIOL</name>
<evidence type="ECO:0000313" key="4">
    <source>
        <dbReference type="RefSeq" id="XP_056698802.1"/>
    </source>
</evidence>
<keyword evidence="3" id="KW-1185">Reference proteome</keyword>
<dbReference type="InterPro" id="IPR053168">
    <property type="entry name" value="Glutamic_endopeptidase"/>
</dbReference>
<sequence length="411" mass="46895">MSGLRWLIVLFVFTYAGNKITGVNTISKKTVEIRASMKHKHAVKSIQQSEDGDIMDCVDIYKQPAFDHPALRNHKIQMAPSSMKTMQMEAVSGNKESSMIQTFQLWRKNGSCPTGTIPIRRIRDIKSYSSQNYGKKVPSFPFHPKKPNVDRNSNNLEVNRSLAILMTDGFNFQGAKADIKVWTPNVEHDDEYSASRIALKTGHYSSYESLESGWAVNPSVYGDKDTRIYTYWTVDGSHATGCFDLFCPGFIQTSSEIALGGVIRSIPVPGGLPWIMTLHIVKDPITMNWWLQYQETVTIGYWPAELFESLSITAASVQWGGEVYSSRLQHPGHTQTEMGSGELPDWVQGTSGWFKRIRIQGYSMYLRYPDWVYTYKDDYNCYNLRLHWEYVADPEFFFGGPGKGWESWRCN</sequence>
<organism evidence="3 4">
    <name type="scientific">Spinacia oleracea</name>
    <name type="common">Spinach</name>
    <dbReference type="NCBI Taxonomy" id="3562"/>
    <lineage>
        <taxon>Eukaryota</taxon>
        <taxon>Viridiplantae</taxon>
        <taxon>Streptophyta</taxon>
        <taxon>Embryophyta</taxon>
        <taxon>Tracheophyta</taxon>
        <taxon>Spermatophyta</taxon>
        <taxon>Magnoliopsida</taxon>
        <taxon>eudicotyledons</taxon>
        <taxon>Gunneridae</taxon>
        <taxon>Pentapetalae</taxon>
        <taxon>Caryophyllales</taxon>
        <taxon>Chenopodiaceae</taxon>
        <taxon>Chenopodioideae</taxon>
        <taxon>Anserineae</taxon>
        <taxon>Spinacia</taxon>
    </lineage>
</organism>
<keyword evidence="1" id="KW-0732">Signal</keyword>
<feature type="chain" id="PRO_5045352617" evidence="1">
    <location>
        <begin position="23"/>
        <end position="411"/>
    </location>
</feature>
<gene>
    <name evidence="4" type="primary">LOC130472275</name>
</gene>
<dbReference type="Gene3D" id="3.90.1320.10">
    <property type="entry name" value="Outer-capsid protein sigma 3, large lobe"/>
    <property type="match status" value="1"/>
</dbReference>
<feature type="domain" description="Neprosin PEP catalytic" evidence="2">
    <location>
        <begin position="153"/>
        <end position="411"/>
    </location>
</feature>
<feature type="signal peptide" evidence="1">
    <location>
        <begin position="1"/>
        <end position="22"/>
    </location>
</feature>
<dbReference type="RefSeq" id="XP_056698802.1">
    <property type="nucleotide sequence ID" value="XM_056842824.1"/>
</dbReference>
<dbReference type="PANTHER" id="PTHR31589:SF111">
    <property type="entry name" value="NEPROSIN DOMAIN-CONTAINING PROTEIN"/>
    <property type="match status" value="1"/>
</dbReference>
<dbReference type="PANTHER" id="PTHR31589">
    <property type="entry name" value="PROTEIN, PUTATIVE (DUF239)-RELATED-RELATED"/>
    <property type="match status" value="1"/>
</dbReference>
<accession>A0ABM3RT50</accession>
<dbReference type="Pfam" id="PF03080">
    <property type="entry name" value="Neprosin"/>
    <property type="match status" value="1"/>
</dbReference>
<reference evidence="4" key="2">
    <citation type="submission" date="2025-08" db="UniProtKB">
        <authorList>
            <consortium name="RefSeq"/>
        </authorList>
    </citation>
    <scope>IDENTIFICATION</scope>
    <source>
        <tissue evidence="4">Leaf</tissue>
    </source>
</reference>
<dbReference type="GeneID" id="130472275"/>
<reference evidence="3" key="1">
    <citation type="journal article" date="2021" name="Nat. Commun.">
        <title>Genomic analyses provide insights into spinach domestication and the genetic basis of agronomic traits.</title>
        <authorList>
            <person name="Cai X."/>
            <person name="Sun X."/>
            <person name="Xu C."/>
            <person name="Sun H."/>
            <person name="Wang X."/>
            <person name="Ge C."/>
            <person name="Zhang Z."/>
            <person name="Wang Q."/>
            <person name="Fei Z."/>
            <person name="Jiao C."/>
            <person name="Wang Q."/>
        </authorList>
    </citation>
    <scope>NUCLEOTIDE SEQUENCE [LARGE SCALE GENOMIC DNA]</scope>
    <source>
        <strain evidence="3">cv. Varoflay</strain>
    </source>
</reference>
<evidence type="ECO:0000256" key="1">
    <source>
        <dbReference type="SAM" id="SignalP"/>
    </source>
</evidence>
<proteinExistence type="predicted"/>
<dbReference type="Pfam" id="PF14365">
    <property type="entry name" value="Neprosin_AP"/>
    <property type="match status" value="1"/>
</dbReference>
<evidence type="ECO:0000313" key="3">
    <source>
        <dbReference type="Proteomes" id="UP000813463"/>
    </source>
</evidence>
<dbReference type="Proteomes" id="UP000813463">
    <property type="component" value="Chromosome 1"/>
</dbReference>
<dbReference type="InterPro" id="IPR025521">
    <property type="entry name" value="Neprosin_propep"/>
</dbReference>
<dbReference type="InterPro" id="IPR004314">
    <property type="entry name" value="Neprosin"/>
</dbReference>
<dbReference type="PROSITE" id="PS52045">
    <property type="entry name" value="NEPROSIN_PEP_CD"/>
    <property type="match status" value="1"/>
</dbReference>